<proteinExistence type="predicted"/>
<feature type="transmembrane region" description="Helical" evidence="1">
    <location>
        <begin position="37"/>
        <end position="56"/>
    </location>
</feature>
<dbReference type="Proteomes" id="UP000770717">
    <property type="component" value="Unassembled WGS sequence"/>
</dbReference>
<keyword evidence="1" id="KW-1133">Transmembrane helix</keyword>
<reference evidence="2" key="1">
    <citation type="thesis" date="2020" institute="ProQuest LLC" country="789 East Eisenhower Parkway, Ann Arbor, MI, USA">
        <title>Comparative Genomics and Chromosome Evolution.</title>
        <authorList>
            <person name="Mudd A.B."/>
        </authorList>
    </citation>
    <scope>NUCLEOTIDE SEQUENCE</scope>
    <source>
        <strain evidence="2">HN-11 Male</strain>
        <tissue evidence="2">Kidney and liver</tissue>
    </source>
</reference>
<name>A0A8J6B5K8_ELECQ</name>
<evidence type="ECO:0000256" key="1">
    <source>
        <dbReference type="SAM" id="Phobius"/>
    </source>
</evidence>
<keyword evidence="3" id="KW-1185">Reference proteome</keyword>
<evidence type="ECO:0000313" key="2">
    <source>
        <dbReference type="EMBL" id="KAG9463589.1"/>
    </source>
</evidence>
<organism evidence="2 3">
    <name type="scientific">Eleutherodactylus coqui</name>
    <name type="common">Puerto Rican coqui</name>
    <dbReference type="NCBI Taxonomy" id="57060"/>
    <lineage>
        <taxon>Eukaryota</taxon>
        <taxon>Metazoa</taxon>
        <taxon>Chordata</taxon>
        <taxon>Craniata</taxon>
        <taxon>Vertebrata</taxon>
        <taxon>Euteleostomi</taxon>
        <taxon>Amphibia</taxon>
        <taxon>Batrachia</taxon>
        <taxon>Anura</taxon>
        <taxon>Neobatrachia</taxon>
        <taxon>Hyloidea</taxon>
        <taxon>Eleutherodactylidae</taxon>
        <taxon>Eleutherodactylinae</taxon>
        <taxon>Eleutherodactylus</taxon>
        <taxon>Eleutherodactylus</taxon>
    </lineage>
</organism>
<dbReference type="EMBL" id="WNTK01006418">
    <property type="protein sequence ID" value="KAG9463589.1"/>
    <property type="molecule type" value="Genomic_DNA"/>
</dbReference>
<accession>A0A8J6B5K8</accession>
<evidence type="ECO:0000313" key="3">
    <source>
        <dbReference type="Proteomes" id="UP000770717"/>
    </source>
</evidence>
<gene>
    <name evidence="2" type="ORF">GDO78_021457</name>
</gene>
<sequence>MDLQEVLMVYKDIALQSVLDIRNGINDAFKELEPCHLIALTFASTLLIVWLYNFVFQRESIKSRCKKQFFRVVRRLPYIGSKVSKSKLNFTLWP</sequence>
<keyword evidence="1" id="KW-0472">Membrane</keyword>
<dbReference type="OrthoDB" id="10254570at2759"/>
<keyword evidence="1" id="KW-0812">Transmembrane</keyword>
<dbReference type="AlphaFoldDB" id="A0A8J6B5K8"/>
<comment type="caution">
    <text evidence="2">The sequence shown here is derived from an EMBL/GenBank/DDBJ whole genome shotgun (WGS) entry which is preliminary data.</text>
</comment>
<protein>
    <submittedName>
        <fullName evidence="2">Uncharacterized protein</fullName>
    </submittedName>
</protein>